<keyword evidence="3" id="KW-1185">Reference proteome</keyword>
<feature type="region of interest" description="Disordered" evidence="1">
    <location>
        <begin position="161"/>
        <end position="191"/>
    </location>
</feature>
<gene>
    <name evidence="2" type="ORF">BJ322DRAFT_1023828</name>
</gene>
<feature type="region of interest" description="Disordered" evidence="1">
    <location>
        <begin position="25"/>
        <end position="50"/>
    </location>
</feature>
<dbReference type="Proteomes" id="UP000736335">
    <property type="component" value="Unassembled WGS sequence"/>
</dbReference>
<protein>
    <submittedName>
        <fullName evidence="2">Uncharacterized protein</fullName>
    </submittedName>
</protein>
<feature type="compositionally biased region" description="Low complexity" evidence="1">
    <location>
        <begin position="162"/>
        <end position="179"/>
    </location>
</feature>
<dbReference type="EMBL" id="WIUZ02000016">
    <property type="protein sequence ID" value="KAF9780588.1"/>
    <property type="molecule type" value="Genomic_DNA"/>
</dbReference>
<dbReference type="AlphaFoldDB" id="A0A9P6L322"/>
<evidence type="ECO:0000313" key="2">
    <source>
        <dbReference type="EMBL" id="KAF9780588.1"/>
    </source>
</evidence>
<reference evidence="2" key="2">
    <citation type="submission" date="2020-11" db="EMBL/GenBank/DDBJ databases">
        <authorList>
            <consortium name="DOE Joint Genome Institute"/>
            <person name="Kuo A."/>
            <person name="Miyauchi S."/>
            <person name="Kiss E."/>
            <person name="Drula E."/>
            <person name="Kohler A."/>
            <person name="Sanchez-Garcia M."/>
            <person name="Andreopoulos B."/>
            <person name="Barry K.W."/>
            <person name="Bonito G."/>
            <person name="Buee M."/>
            <person name="Carver A."/>
            <person name="Chen C."/>
            <person name="Cichocki N."/>
            <person name="Clum A."/>
            <person name="Culley D."/>
            <person name="Crous P.W."/>
            <person name="Fauchery L."/>
            <person name="Girlanda M."/>
            <person name="Hayes R."/>
            <person name="Keri Z."/>
            <person name="Labutti K."/>
            <person name="Lipzen A."/>
            <person name="Lombard V."/>
            <person name="Magnuson J."/>
            <person name="Maillard F."/>
            <person name="Morin E."/>
            <person name="Murat C."/>
            <person name="Nolan M."/>
            <person name="Ohm R."/>
            <person name="Pangilinan J."/>
            <person name="Pereira M."/>
            <person name="Perotto S."/>
            <person name="Peter M."/>
            <person name="Riley R."/>
            <person name="Sitrit Y."/>
            <person name="Stielow B."/>
            <person name="Szollosi G."/>
            <person name="Zifcakova L."/>
            <person name="Stursova M."/>
            <person name="Spatafora J.W."/>
            <person name="Tedersoo L."/>
            <person name="Vaario L.-M."/>
            <person name="Yamada A."/>
            <person name="Yan M."/>
            <person name="Wang P."/>
            <person name="Xu J."/>
            <person name="Bruns T."/>
            <person name="Baldrian P."/>
            <person name="Vilgalys R."/>
            <person name="Henrissat B."/>
            <person name="Grigoriev I.V."/>
            <person name="Hibbett D."/>
            <person name="Nagy L.G."/>
            <person name="Martin F.M."/>
        </authorList>
    </citation>
    <scope>NUCLEOTIDE SEQUENCE</scope>
    <source>
        <strain evidence="2">UH-Tt-Lm1</strain>
    </source>
</reference>
<comment type="caution">
    <text evidence="2">The sequence shown here is derived from an EMBL/GenBank/DDBJ whole genome shotgun (WGS) entry which is preliminary data.</text>
</comment>
<evidence type="ECO:0000313" key="3">
    <source>
        <dbReference type="Proteomes" id="UP000736335"/>
    </source>
</evidence>
<sequence length="560" mass="61774">MCCVGPDWGVGRWHLSNPGYLHGTAWEESGGQNDRAPVTSSPSPPRSPGLPLIYRMATVPTCLRGELIQSEAGTPVKFQTATWKQPQALAPVVEKRVTFRSSHFSLLLPPPPILPPRCCPTPSNHNPSSIMVKRRKNTARKSVGGLAKRIELVPVPDRLLRSRSASSRGSRSSSVASAVPTPPPMEIEGGDQGDVMQVEENLDKPEAGDPFTDDWCALCSDGHDTLVTCNNCGAANCGTCVPGLIEVTNQVLSTCYYKCVGCTHRGALFEGLFYKSSGKPVFPLGMEVATHNLTSTYKNRLRTPRLVIIEFILESLVDTGTAGSMLFMSLVSNYTREHKGNIHHEKILFDLNNDEAQKQHEASMVKRVQRLRKMNTFDHVVVIVHTHSDDERGDLFITSKSDEYQTPLSATIEYVIVGKAVRDYVAGMKYSSLFMLSCGSVVRVEEARNELKKVAQDFLIVDTFAFGAKKVISQFIAIWMISYANKVIVMGMIHPWNRLPETAAHIGDPVELRCKLLDGPWLYKCNESYQIAARPPSTPVEAPYVGTWYACTSDGDEQSS</sequence>
<dbReference type="OrthoDB" id="2655622at2759"/>
<proteinExistence type="predicted"/>
<accession>A0A9P6L322</accession>
<evidence type="ECO:0000256" key="1">
    <source>
        <dbReference type="SAM" id="MobiDB-lite"/>
    </source>
</evidence>
<name>A0A9P6L322_9AGAM</name>
<organism evidence="2 3">
    <name type="scientific">Thelephora terrestris</name>
    <dbReference type="NCBI Taxonomy" id="56493"/>
    <lineage>
        <taxon>Eukaryota</taxon>
        <taxon>Fungi</taxon>
        <taxon>Dikarya</taxon>
        <taxon>Basidiomycota</taxon>
        <taxon>Agaricomycotina</taxon>
        <taxon>Agaricomycetes</taxon>
        <taxon>Thelephorales</taxon>
        <taxon>Thelephoraceae</taxon>
        <taxon>Thelephora</taxon>
    </lineage>
</organism>
<reference evidence="2" key="1">
    <citation type="journal article" date="2020" name="Nat. Commun.">
        <title>Large-scale genome sequencing of mycorrhizal fungi provides insights into the early evolution of symbiotic traits.</title>
        <authorList>
            <person name="Miyauchi S."/>
            <person name="Kiss E."/>
            <person name="Kuo A."/>
            <person name="Drula E."/>
            <person name="Kohler A."/>
            <person name="Sanchez-Garcia M."/>
            <person name="Morin E."/>
            <person name="Andreopoulos B."/>
            <person name="Barry K.W."/>
            <person name="Bonito G."/>
            <person name="Buee M."/>
            <person name="Carver A."/>
            <person name="Chen C."/>
            <person name="Cichocki N."/>
            <person name="Clum A."/>
            <person name="Culley D."/>
            <person name="Crous P.W."/>
            <person name="Fauchery L."/>
            <person name="Girlanda M."/>
            <person name="Hayes R.D."/>
            <person name="Keri Z."/>
            <person name="LaButti K."/>
            <person name="Lipzen A."/>
            <person name="Lombard V."/>
            <person name="Magnuson J."/>
            <person name="Maillard F."/>
            <person name="Murat C."/>
            <person name="Nolan M."/>
            <person name="Ohm R.A."/>
            <person name="Pangilinan J."/>
            <person name="Pereira M.F."/>
            <person name="Perotto S."/>
            <person name="Peter M."/>
            <person name="Pfister S."/>
            <person name="Riley R."/>
            <person name="Sitrit Y."/>
            <person name="Stielow J.B."/>
            <person name="Szollosi G."/>
            <person name="Zifcakova L."/>
            <person name="Stursova M."/>
            <person name="Spatafora J.W."/>
            <person name="Tedersoo L."/>
            <person name="Vaario L.M."/>
            <person name="Yamada A."/>
            <person name="Yan M."/>
            <person name="Wang P."/>
            <person name="Xu J."/>
            <person name="Bruns T."/>
            <person name="Baldrian P."/>
            <person name="Vilgalys R."/>
            <person name="Dunand C."/>
            <person name="Henrissat B."/>
            <person name="Grigoriev I.V."/>
            <person name="Hibbett D."/>
            <person name="Nagy L.G."/>
            <person name="Martin F.M."/>
        </authorList>
    </citation>
    <scope>NUCLEOTIDE SEQUENCE</scope>
    <source>
        <strain evidence="2">UH-Tt-Lm1</strain>
    </source>
</reference>